<reference evidence="1 2" key="1">
    <citation type="submission" date="2019-02" db="EMBL/GenBank/DDBJ databases">
        <title>Genome sequencing of the rare red list fungi Hericium alpestre (H. flagellum).</title>
        <authorList>
            <person name="Buettner E."/>
            <person name="Kellner H."/>
        </authorList>
    </citation>
    <scope>NUCLEOTIDE SEQUENCE [LARGE SCALE GENOMIC DNA]</scope>
    <source>
        <strain evidence="1 2">DSM 108284</strain>
    </source>
</reference>
<dbReference type="STRING" id="135208.A0A4Y9ZL58"/>
<keyword evidence="2" id="KW-1185">Reference proteome</keyword>
<accession>A0A4Y9ZL58</accession>
<organism evidence="1 2">
    <name type="scientific">Hericium alpestre</name>
    <dbReference type="NCBI Taxonomy" id="135208"/>
    <lineage>
        <taxon>Eukaryota</taxon>
        <taxon>Fungi</taxon>
        <taxon>Dikarya</taxon>
        <taxon>Basidiomycota</taxon>
        <taxon>Agaricomycotina</taxon>
        <taxon>Agaricomycetes</taxon>
        <taxon>Russulales</taxon>
        <taxon>Hericiaceae</taxon>
        <taxon>Hericium</taxon>
    </lineage>
</organism>
<gene>
    <name evidence="1" type="ORF">EWM64_g9195</name>
</gene>
<proteinExistence type="predicted"/>
<evidence type="ECO:0000313" key="2">
    <source>
        <dbReference type="Proteomes" id="UP000298061"/>
    </source>
</evidence>
<dbReference type="EMBL" id="SFCI01001857">
    <property type="protein sequence ID" value="TFY74817.1"/>
    <property type="molecule type" value="Genomic_DNA"/>
</dbReference>
<sequence>MSNILSLRPLQASGDDIALQKKGREYTSFGRDEQKATYANVDMSLIELKAEDLYDKEKVDLETIIIGDVFKPLQCDEQDLTVAEAARCLEIFGPN</sequence>
<protein>
    <submittedName>
        <fullName evidence="1">Uncharacterized protein</fullName>
    </submittedName>
</protein>
<comment type="caution">
    <text evidence="1">The sequence shown here is derived from an EMBL/GenBank/DDBJ whole genome shotgun (WGS) entry which is preliminary data.</text>
</comment>
<dbReference type="Proteomes" id="UP000298061">
    <property type="component" value="Unassembled WGS sequence"/>
</dbReference>
<dbReference type="OrthoDB" id="3010113at2759"/>
<evidence type="ECO:0000313" key="1">
    <source>
        <dbReference type="EMBL" id="TFY74817.1"/>
    </source>
</evidence>
<name>A0A4Y9ZL58_9AGAM</name>
<dbReference type="AlphaFoldDB" id="A0A4Y9ZL58"/>